<dbReference type="Gene3D" id="1.20.5.430">
    <property type="match status" value="1"/>
</dbReference>
<evidence type="ECO:0000256" key="1">
    <source>
        <dbReference type="ARBA" id="ARBA00006349"/>
    </source>
</evidence>
<organism evidence="2">
    <name type="scientific">Spironucleus salmonicida</name>
    <dbReference type="NCBI Taxonomy" id="348837"/>
    <lineage>
        <taxon>Eukaryota</taxon>
        <taxon>Metamonada</taxon>
        <taxon>Diplomonadida</taxon>
        <taxon>Hexamitidae</taxon>
        <taxon>Hexamitinae</taxon>
        <taxon>Spironucleus</taxon>
    </lineage>
</organism>
<name>V6LUN9_9EUKA</name>
<dbReference type="GO" id="GO:0003714">
    <property type="term" value="F:transcription corepressor activity"/>
    <property type="evidence" value="ECO:0007669"/>
    <property type="project" value="InterPro"/>
</dbReference>
<dbReference type="AlphaFoldDB" id="V6LUN9"/>
<protein>
    <submittedName>
        <fullName evidence="3">Heat shock factor binding protein 1</fullName>
    </submittedName>
</protein>
<reference evidence="3" key="2">
    <citation type="submission" date="2020-12" db="EMBL/GenBank/DDBJ databases">
        <title>New Spironucleus salmonicida genome in near-complete chromosomes.</title>
        <authorList>
            <person name="Xu F."/>
            <person name="Kurt Z."/>
            <person name="Jimenez-Gonzalez A."/>
            <person name="Astvaldsson A."/>
            <person name="Andersson J.O."/>
            <person name="Svard S.G."/>
        </authorList>
    </citation>
    <scope>NUCLEOTIDE SEQUENCE</scope>
    <source>
        <strain evidence="3">ATCC 50377</strain>
    </source>
</reference>
<dbReference type="VEuPathDB" id="GiardiaDB:SS50377_26910"/>
<accession>V6LUN9</accession>
<dbReference type="OrthoDB" id="4159489at2759"/>
<dbReference type="Pfam" id="PF06825">
    <property type="entry name" value="HSBP1"/>
    <property type="match status" value="1"/>
</dbReference>
<dbReference type="EMBL" id="KI546040">
    <property type="protein sequence ID" value="EST47421.1"/>
    <property type="molecule type" value="Genomic_DNA"/>
</dbReference>
<sequence length="64" mass="7148">MSAQPENPEELAKYIQDLLQNVKKQYEDMTGRVVTAIDDIANRVDSLEKNVNALLDNVKSGDAQ</sequence>
<dbReference type="Proteomes" id="UP000018208">
    <property type="component" value="Unassembled WGS sequence"/>
</dbReference>
<evidence type="ECO:0000313" key="4">
    <source>
        <dbReference type="Proteomes" id="UP000018208"/>
    </source>
</evidence>
<reference evidence="2 3" key="1">
    <citation type="journal article" date="2014" name="PLoS Genet.">
        <title>The Genome of Spironucleus salmonicida Highlights a Fish Pathogen Adapted to Fluctuating Environments.</title>
        <authorList>
            <person name="Xu F."/>
            <person name="Jerlstrom-Hultqvist J."/>
            <person name="Einarsson E."/>
            <person name="Astvaldsson A."/>
            <person name="Svard S.G."/>
            <person name="Andersson J.O."/>
        </authorList>
    </citation>
    <scope>NUCLEOTIDE SEQUENCE</scope>
    <source>
        <strain evidence="3">ATCC 50377</strain>
    </source>
</reference>
<dbReference type="EMBL" id="AUWU02000007">
    <property type="protein sequence ID" value="KAH0570624.1"/>
    <property type="molecule type" value="Genomic_DNA"/>
</dbReference>
<gene>
    <name evidence="2" type="ORF">SS50377_12406</name>
    <name evidence="3" type="ORF">SS50377_26910</name>
</gene>
<dbReference type="InterPro" id="IPR009643">
    <property type="entry name" value="HS1-bd"/>
</dbReference>
<keyword evidence="3" id="KW-0346">Stress response</keyword>
<keyword evidence="4" id="KW-1185">Reference proteome</keyword>
<comment type="similarity">
    <text evidence="1">Belongs to the HSBP1 family.</text>
</comment>
<evidence type="ECO:0000313" key="2">
    <source>
        <dbReference type="EMBL" id="EST47421.1"/>
    </source>
</evidence>
<proteinExistence type="inferred from homology"/>
<evidence type="ECO:0000313" key="3">
    <source>
        <dbReference type="EMBL" id="KAH0570624.1"/>
    </source>
</evidence>